<dbReference type="AlphaFoldDB" id="A0A229P1I8"/>
<dbReference type="RefSeq" id="WP_089523009.1">
    <property type="nucleotide sequence ID" value="NZ_NMUQ01000001.1"/>
</dbReference>
<gene>
    <name evidence="2" type="ORF">CGZ75_04210</name>
</gene>
<dbReference type="EMBL" id="NMUQ01000001">
    <property type="protein sequence ID" value="OXM15921.1"/>
    <property type="molecule type" value="Genomic_DNA"/>
</dbReference>
<protein>
    <recommendedName>
        <fullName evidence="4">DUF1453 domain-containing protein</fullName>
    </recommendedName>
</protein>
<keyword evidence="1" id="KW-1133">Transmembrane helix</keyword>
<name>A0A229P1I8_9BACL</name>
<feature type="transmembrane region" description="Helical" evidence="1">
    <location>
        <begin position="6"/>
        <end position="25"/>
    </location>
</feature>
<organism evidence="2 3">
    <name type="scientific">Paenibacillus herberti</name>
    <dbReference type="NCBI Taxonomy" id="1619309"/>
    <lineage>
        <taxon>Bacteria</taxon>
        <taxon>Bacillati</taxon>
        <taxon>Bacillota</taxon>
        <taxon>Bacilli</taxon>
        <taxon>Bacillales</taxon>
        <taxon>Paenibacillaceae</taxon>
        <taxon>Paenibacillus</taxon>
    </lineage>
</organism>
<proteinExistence type="predicted"/>
<keyword evidence="3" id="KW-1185">Reference proteome</keyword>
<feature type="transmembrane region" description="Helical" evidence="1">
    <location>
        <begin position="102"/>
        <end position="123"/>
    </location>
</feature>
<evidence type="ECO:0008006" key="4">
    <source>
        <dbReference type="Google" id="ProtNLM"/>
    </source>
</evidence>
<keyword evidence="1" id="KW-0812">Transmembrane</keyword>
<keyword evidence="1" id="KW-0472">Membrane</keyword>
<evidence type="ECO:0000313" key="2">
    <source>
        <dbReference type="EMBL" id="OXM15921.1"/>
    </source>
</evidence>
<dbReference type="OrthoDB" id="2243560at2"/>
<evidence type="ECO:0000256" key="1">
    <source>
        <dbReference type="SAM" id="Phobius"/>
    </source>
</evidence>
<accession>A0A229P1I8</accession>
<reference evidence="2 3" key="1">
    <citation type="submission" date="2017-07" db="EMBL/GenBank/DDBJ databases">
        <title>Paenibacillus herberti R33 genome sequencing and assembly.</title>
        <authorList>
            <person name="Su W."/>
        </authorList>
    </citation>
    <scope>NUCLEOTIDE SEQUENCE [LARGE SCALE GENOMIC DNA]</scope>
    <source>
        <strain evidence="2 3">R33</strain>
    </source>
</reference>
<feature type="transmembrane region" description="Helical" evidence="1">
    <location>
        <begin position="61"/>
        <end position="82"/>
    </location>
</feature>
<feature type="transmembrane region" description="Helical" evidence="1">
    <location>
        <begin position="135"/>
        <end position="153"/>
    </location>
</feature>
<dbReference type="Proteomes" id="UP000215145">
    <property type="component" value="Unassembled WGS sequence"/>
</dbReference>
<comment type="caution">
    <text evidence="2">The sequence shown here is derived from an EMBL/GenBank/DDBJ whole genome shotgun (WGS) entry which is preliminary data.</text>
</comment>
<evidence type="ECO:0000313" key="3">
    <source>
        <dbReference type="Proteomes" id="UP000215145"/>
    </source>
</evidence>
<feature type="transmembrane region" description="Helical" evidence="1">
    <location>
        <begin position="37"/>
        <end position="55"/>
    </location>
</feature>
<sequence>MIYQVIMHTPTYVWLLFAFLLYRGISGSQEREVNIPKSLIVPGIFILWGMYNVFVNFSFPLQAFIVYILFIGLGTFLGYELYRRKYHFFLKNGVVFRAKNYLPLVIILINFIIKYALNIYMYMQSDAIHSLGFNVFYTIISGTTVGLFLGGILNTNQQKGKLMGSLIKSRIS</sequence>